<keyword evidence="12" id="KW-0732">Signal</keyword>
<feature type="disulfide bond" evidence="11">
    <location>
        <begin position="94"/>
        <end position="354"/>
    </location>
</feature>
<sequence>MHRATLLLAALAASASAYPGWSDRNVLSQLYGRAAESSNEPLGDLTELSDSSLSTVGRDIKNILTNSASAESSEKGGSNGLPELGSEECSADKCCVWGHVGQELASLFTDGSGCTDPARASVRLGFHDAAAWSKFTGPGGADGSIVLNPEEAARSVNNGLEEIIGQMRTWFDKYSKFGAGMADLIQFAANTGTVMCPGGPRIKTLVGRKDSANAAPDGLLPDVNDPADKLIGLFANKTISAPGLAALVGAHTASKQRFVDPARADAPQDTTPAVWDVLFYQQTLGPAPAEVFTFASDSVLSRDSRSGPAFRGFADSQPAWNAVRFSIYVTEAFAREYLRMSLLGVENINDLTDCTKALPVPARS</sequence>
<dbReference type="FunFam" id="1.10.520.10:FF:000021">
    <property type="entry name" value="Peroxidase"/>
    <property type="match status" value="1"/>
</dbReference>
<feature type="binding site" evidence="9">
    <location>
        <position position="140"/>
    </location>
    <ligand>
        <name>Ca(2+)</name>
        <dbReference type="ChEBI" id="CHEBI:29108"/>
        <label>1</label>
    </ligand>
</feature>
<feature type="binding site" evidence="9">
    <location>
        <position position="144"/>
    </location>
    <ligand>
        <name>Ca(2+)</name>
        <dbReference type="ChEBI" id="CHEBI:29108"/>
        <label>1</label>
    </ligand>
</feature>
<dbReference type="PANTHER" id="PTHR31356">
    <property type="entry name" value="THYLAKOID LUMENAL 29 KDA PROTEIN, CHLOROPLASTIC-RELATED"/>
    <property type="match status" value="1"/>
</dbReference>
<protein>
    <recommendedName>
        <fullName evidence="12">Peroxidase</fullName>
        <ecNumber evidence="12">1.11.1.-</ecNumber>
    </recommendedName>
</protein>
<dbReference type="InterPro" id="IPR002016">
    <property type="entry name" value="Haem_peroxidase"/>
</dbReference>
<dbReference type="InterPro" id="IPR001621">
    <property type="entry name" value="Ligninase"/>
</dbReference>
<dbReference type="PRINTS" id="PR00458">
    <property type="entry name" value="PEROXIDASE"/>
</dbReference>
<organism evidence="14 15">
    <name type="scientific">Colletotrichum musicola</name>
    <dbReference type="NCBI Taxonomy" id="2175873"/>
    <lineage>
        <taxon>Eukaryota</taxon>
        <taxon>Fungi</taxon>
        <taxon>Dikarya</taxon>
        <taxon>Ascomycota</taxon>
        <taxon>Pezizomycotina</taxon>
        <taxon>Sordariomycetes</taxon>
        <taxon>Hypocreomycetidae</taxon>
        <taxon>Glomerellales</taxon>
        <taxon>Glomerellaceae</taxon>
        <taxon>Colletotrichum</taxon>
        <taxon>Colletotrichum orchidearum species complex</taxon>
    </lineage>
</organism>
<gene>
    <name evidence="14" type="ORF">CMUS01_05221</name>
</gene>
<comment type="cofactor">
    <cofactor evidence="9">
        <name>heme b</name>
        <dbReference type="ChEBI" id="CHEBI:60344"/>
    </cofactor>
    <text evidence="9">Binds 1 heme b (iron(II)-protoporphyrin IX) group per subunit.</text>
</comment>
<evidence type="ECO:0000313" key="15">
    <source>
        <dbReference type="Proteomes" id="UP000639643"/>
    </source>
</evidence>
<comment type="caution">
    <text evidence="14">The sequence shown here is derived from an EMBL/GenBank/DDBJ whole genome shotgun (WGS) entry which is preliminary data.</text>
</comment>
<feature type="binding site" evidence="9">
    <location>
        <position position="252"/>
    </location>
    <ligand>
        <name>Ca(2+)</name>
        <dbReference type="ChEBI" id="CHEBI:29108"/>
        <label>2</label>
    </ligand>
</feature>
<feature type="binding site" evidence="9">
    <location>
        <position position="271"/>
    </location>
    <ligand>
        <name>Ca(2+)</name>
        <dbReference type="ChEBI" id="CHEBI:29108"/>
        <label>2</label>
    </ligand>
</feature>
<dbReference type="InterPro" id="IPR044831">
    <property type="entry name" value="Ccp1-like"/>
</dbReference>
<dbReference type="OrthoDB" id="2113341at2759"/>
<dbReference type="PROSITE" id="PS50873">
    <property type="entry name" value="PEROXIDASE_4"/>
    <property type="match status" value="1"/>
</dbReference>
<keyword evidence="3 9" id="KW-0349">Heme</keyword>
<keyword evidence="7" id="KW-0325">Glycoprotein</keyword>
<evidence type="ECO:0000256" key="12">
    <source>
        <dbReference type="RuleBase" id="RU363051"/>
    </source>
</evidence>
<dbReference type="Pfam" id="PF00141">
    <property type="entry name" value="peroxidase"/>
    <property type="match status" value="1"/>
</dbReference>
<dbReference type="InterPro" id="IPR010255">
    <property type="entry name" value="Haem_peroxidase_sf"/>
</dbReference>
<feature type="active site" description="Proton acceptor" evidence="8">
    <location>
        <position position="127"/>
    </location>
</feature>
<feature type="disulfide bond" evidence="11">
    <location>
        <begin position="114"/>
        <end position="196"/>
    </location>
</feature>
<keyword evidence="6 9" id="KW-0408">Iron</keyword>
<proteinExistence type="inferred from homology"/>
<evidence type="ECO:0000256" key="11">
    <source>
        <dbReference type="PIRSR" id="PIRSR601621-4"/>
    </source>
</evidence>
<dbReference type="GO" id="GO:0004601">
    <property type="term" value="F:peroxidase activity"/>
    <property type="evidence" value="ECO:0007669"/>
    <property type="project" value="UniProtKB-KW"/>
</dbReference>
<name>A0A8H6KSM0_9PEZI</name>
<dbReference type="SUPFAM" id="SSF48113">
    <property type="entry name" value="Heme-dependent peroxidases"/>
    <property type="match status" value="1"/>
</dbReference>
<feature type="binding site" evidence="9">
    <location>
        <position position="269"/>
    </location>
    <ligand>
        <name>Ca(2+)</name>
        <dbReference type="ChEBI" id="CHEBI:29108"/>
        <label>2</label>
    </ligand>
</feature>
<dbReference type="Gene3D" id="1.10.520.10">
    <property type="match status" value="1"/>
</dbReference>
<evidence type="ECO:0000256" key="2">
    <source>
        <dbReference type="ARBA" id="ARBA00022559"/>
    </source>
</evidence>
<evidence type="ECO:0000256" key="9">
    <source>
        <dbReference type="PIRSR" id="PIRSR601621-2"/>
    </source>
</evidence>
<dbReference type="PROSITE" id="PS00436">
    <property type="entry name" value="PEROXIDASE_2"/>
    <property type="match status" value="1"/>
</dbReference>
<evidence type="ECO:0000259" key="13">
    <source>
        <dbReference type="PROSITE" id="PS50873"/>
    </source>
</evidence>
<feature type="binding site" evidence="9">
    <location>
        <position position="142"/>
    </location>
    <ligand>
        <name>Ca(2+)</name>
        <dbReference type="ChEBI" id="CHEBI:29108"/>
        <label>1</label>
    </ligand>
</feature>
<dbReference type="PRINTS" id="PR00462">
    <property type="entry name" value="LIGNINASE"/>
</dbReference>
<evidence type="ECO:0000256" key="6">
    <source>
        <dbReference type="ARBA" id="ARBA00023004"/>
    </source>
</evidence>
<evidence type="ECO:0000256" key="4">
    <source>
        <dbReference type="ARBA" id="ARBA00022723"/>
    </source>
</evidence>
<feature type="site" description="Transition state stabilizer" evidence="10">
    <location>
        <position position="123"/>
    </location>
</feature>
<dbReference type="GO" id="GO:0034599">
    <property type="term" value="P:cellular response to oxidative stress"/>
    <property type="evidence" value="ECO:0007669"/>
    <property type="project" value="InterPro"/>
</dbReference>
<feature type="binding site" description="axial binding residue" evidence="9">
    <location>
        <position position="251"/>
    </location>
    <ligand>
        <name>heme b</name>
        <dbReference type="ChEBI" id="CHEBI:60344"/>
    </ligand>
    <ligandPart>
        <name>Fe</name>
        <dbReference type="ChEBI" id="CHEBI:18248"/>
    </ligandPart>
</feature>
<keyword evidence="4 9" id="KW-0479">Metal-binding</keyword>
<evidence type="ECO:0000256" key="5">
    <source>
        <dbReference type="ARBA" id="ARBA00023002"/>
    </source>
</evidence>
<dbReference type="GO" id="GO:0046872">
    <property type="term" value="F:metal ion binding"/>
    <property type="evidence" value="ECO:0007669"/>
    <property type="project" value="UniProtKB-UniRule"/>
</dbReference>
<dbReference type="PANTHER" id="PTHR31356:SF66">
    <property type="entry name" value="CATALASE-PEROXIDASE"/>
    <property type="match status" value="1"/>
</dbReference>
<feature type="binding site" evidence="9">
    <location>
        <position position="128"/>
    </location>
    <ligand>
        <name>Ca(2+)</name>
        <dbReference type="ChEBI" id="CHEBI:29108"/>
        <label>1</label>
    </ligand>
</feature>
<keyword evidence="5 12" id="KW-0560">Oxidoreductase</keyword>
<comment type="cofactor">
    <cofactor evidence="9 12">
        <name>Ca(2+)</name>
        <dbReference type="ChEBI" id="CHEBI:29108"/>
    </cofactor>
    <text evidence="9 12">Binds 2 calcium ions per subunit.</text>
</comment>
<keyword evidence="11" id="KW-1015">Disulfide bond</keyword>
<keyword evidence="15" id="KW-1185">Reference proteome</keyword>
<dbReference type="Proteomes" id="UP000639643">
    <property type="component" value="Unassembled WGS sequence"/>
</dbReference>
<evidence type="ECO:0000256" key="3">
    <source>
        <dbReference type="ARBA" id="ARBA00022617"/>
    </source>
</evidence>
<feature type="signal peptide" evidence="12">
    <location>
        <begin position="1"/>
        <end position="17"/>
    </location>
</feature>
<reference evidence="14" key="1">
    <citation type="journal article" date="2020" name="Phytopathology">
        <title>Genome Sequence Resources of Colletotrichum truncatum, C. plurivorum, C. musicola, and C. sojae: Four Species Pathogenic to Soybean (Glycine max).</title>
        <authorList>
            <person name="Rogerio F."/>
            <person name="Boufleur T.R."/>
            <person name="Ciampi-Guillardi M."/>
            <person name="Sukno S.A."/>
            <person name="Thon M.R."/>
            <person name="Massola Junior N.S."/>
            <person name="Baroncelli R."/>
        </authorList>
    </citation>
    <scope>NUCLEOTIDE SEQUENCE</scope>
    <source>
        <strain evidence="14">LFN0074</strain>
    </source>
</reference>
<keyword evidence="9 12" id="KW-0106">Calcium</keyword>
<comment type="similarity">
    <text evidence="1 12">Belongs to the peroxidase family. Ligninase subfamily.</text>
</comment>
<dbReference type="AlphaFoldDB" id="A0A8H6KSM0"/>
<dbReference type="GO" id="GO:0042744">
    <property type="term" value="P:hydrogen peroxide catabolic process"/>
    <property type="evidence" value="ECO:0007669"/>
    <property type="project" value="TreeGrafter"/>
</dbReference>
<feature type="domain" description="Plant heme peroxidase family profile" evidence="13">
    <location>
        <begin position="118"/>
        <end position="252"/>
    </location>
</feature>
<evidence type="ECO:0000256" key="10">
    <source>
        <dbReference type="PIRSR" id="PIRSR601621-3"/>
    </source>
</evidence>
<feature type="chain" id="PRO_5034884913" description="Peroxidase" evidence="12">
    <location>
        <begin position="18"/>
        <end position="364"/>
    </location>
</feature>
<dbReference type="GO" id="GO:0020037">
    <property type="term" value="F:heme binding"/>
    <property type="evidence" value="ECO:0007669"/>
    <property type="project" value="UniProtKB-UniRule"/>
</dbReference>
<keyword evidence="2 12" id="KW-0575">Peroxidase</keyword>
<evidence type="ECO:0000256" key="8">
    <source>
        <dbReference type="PIRSR" id="PIRSR601621-1"/>
    </source>
</evidence>
<dbReference type="EMBL" id="WIGM01000152">
    <property type="protein sequence ID" value="KAF6836907.1"/>
    <property type="molecule type" value="Genomic_DNA"/>
</dbReference>
<dbReference type="Gene3D" id="1.10.420.10">
    <property type="entry name" value="Peroxidase, domain 2"/>
    <property type="match status" value="1"/>
</dbReference>
<evidence type="ECO:0000256" key="1">
    <source>
        <dbReference type="ARBA" id="ARBA00006089"/>
    </source>
</evidence>
<dbReference type="EC" id="1.11.1.-" evidence="12"/>
<accession>A0A8H6KSM0</accession>
<dbReference type="GO" id="GO:0000302">
    <property type="term" value="P:response to reactive oxygen species"/>
    <property type="evidence" value="ECO:0007669"/>
    <property type="project" value="TreeGrafter"/>
</dbReference>
<evidence type="ECO:0000256" key="7">
    <source>
        <dbReference type="ARBA" id="ARBA00023180"/>
    </source>
</evidence>
<dbReference type="InterPro" id="IPR019794">
    <property type="entry name" value="Peroxidases_AS"/>
</dbReference>
<feature type="binding site" evidence="9">
    <location>
        <position position="276"/>
    </location>
    <ligand>
        <name>Ca(2+)</name>
        <dbReference type="ChEBI" id="CHEBI:29108"/>
        <label>2</label>
    </ligand>
</feature>
<evidence type="ECO:0000313" key="14">
    <source>
        <dbReference type="EMBL" id="KAF6836907.1"/>
    </source>
</evidence>